<evidence type="ECO:0000313" key="13">
    <source>
        <dbReference type="Proteomes" id="UP000663828"/>
    </source>
</evidence>
<feature type="transmembrane region" description="Helical" evidence="9">
    <location>
        <begin position="47"/>
        <end position="71"/>
    </location>
</feature>
<evidence type="ECO:0000313" key="12">
    <source>
        <dbReference type="EMBL" id="CAF1452119.1"/>
    </source>
</evidence>
<keyword evidence="6 9" id="KW-0472">Membrane</keyword>
<dbReference type="AlphaFoldDB" id="A0A815PPK5"/>
<comment type="caution">
    <text evidence="12">The sequence shown here is derived from an EMBL/GenBank/DDBJ whole genome shotgun (WGS) entry which is preliminary data.</text>
</comment>
<feature type="transmembrane region" description="Helical" evidence="9">
    <location>
        <begin position="12"/>
        <end position="35"/>
    </location>
</feature>
<evidence type="ECO:0000256" key="9">
    <source>
        <dbReference type="SAM" id="Phobius"/>
    </source>
</evidence>
<evidence type="ECO:0000313" key="11">
    <source>
        <dbReference type="EMBL" id="CAF1144558.1"/>
    </source>
</evidence>
<protein>
    <recommendedName>
        <fullName evidence="10">G-protein coupled receptors family 1 profile domain-containing protein</fullName>
    </recommendedName>
</protein>
<dbReference type="GO" id="GO:0007218">
    <property type="term" value="P:neuropeptide signaling pathway"/>
    <property type="evidence" value="ECO:0007669"/>
    <property type="project" value="TreeGrafter"/>
</dbReference>
<feature type="domain" description="G-protein coupled receptors family 1 profile" evidence="10">
    <location>
        <begin position="27"/>
        <end position="281"/>
    </location>
</feature>
<keyword evidence="7" id="KW-0675">Receptor</keyword>
<keyword evidence="4 9" id="KW-1133">Transmembrane helix</keyword>
<dbReference type="SUPFAM" id="SSF81321">
    <property type="entry name" value="Family A G protein-coupled receptor-like"/>
    <property type="match status" value="1"/>
</dbReference>
<evidence type="ECO:0000259" key="10">
    <source>
        <dbReference type="PROSITE" id="PS50262"/>
    </source>
</evidence>
<dbReference type="PANTHER" id="PTHR24230">
    <property type="entry name" value="G-PROTEIN COUPLED RECEPTOR"/>
    <property type="match status" value="1"/>
</dbReference>
<dbReference type="Proteomes" id="UP000663852">
    <property type="component" value="Unassembled WGS sequence"/>
</dbReference>
<comment type="subcellular location">
    <subcellularLocation>
        <location evidence="1">Cell membrane</location>
        <topology evidence="1">Multi-pass membrane protein</topology>
    </subcellularLocation>
</comment>
<reference evidence="12" key="1">
    <citation type="submission" date="2021-02" db="EMBL/GenBank/DDBJ databases">
        <authorList>
            <person name="Nowell W R."/>
        </authorList>
    </citation>
    <scope>NUCLEOTIDE SEQUENCE</scope>
</reference>
<dbReference type="EMBL" id="CAJNOJ010000448">
    <property type="protein sequence ID" value="CAF1452119.1"/>
    <property type="molecule type" value="Genomic_DNA"/>
</dbReference>
<evidence type="ECO:0000256" key="2">
    <source>
        <dbReference type="ARBA" id="ARBA00022475"/>
    </source>
</evidence>
<evidence type="ECO:0000256" key="4">
    <source>
        <dbReference type="ARBA" id="ARBA00022989"/>
    </source>
</evidence>
<evidence type="ECO:0000256" key="3">
    <source>
        <dbReference type="ARBA" id="ARBA00022692"/>
    </source>
</evidence>
<accession>A0A815PPK5</accession>
<evidence type="ECO:0000256" key="5">
    <source>
        <dbReference type="ARBA" id="ARBA00023040"/>
    </source>
</evidence>
<keyword evidence="5" id="KW-0297">G-protein coupled receptor</keyword>
<dbReference type="Gene3D" id="1.20.1070.10">
    <property type="entry name" value="Rhodopsin 7-helix transmembrane proteins"/>
    <property type="match status" value="1"/>
</dbReference>
<evidence type="ECO:0000256" key="1">
    <source>
        <dbReference type="ARBA" id="ARBA00004651"/>
    </source>
</evidence>
<evidence type="ECO:0000256" key="7">
    <source>
        <dbReference type="ARBA" id="ARBA00023170"/>
    </source>
</evidence>
<keyword evidence="8" id="KW-0807">Transducer</keyword>
<dbReference type="EMBL" id="CAJNOR010001446">
    <property type="protein sequence ID" value="CAF1144558.1"/>
    <property type="molecule type" value="Genomic_DNA"/>
</dbReference>
<name>A0A815PPK5_ADIRI</name>
<keyword evidence="2" id="KW-1003">Cell membrane</keyword>
<organism evidence="12 14">
    <name type="scientific">Adineta ricciae</name>
    <name type="common">Rotifer</name>
    <dbReference type="NCBI Taxonomy" id="249248"/>
    <lineage>
        <taxon>Eukaryota</taxon>
        <taxon>Metazoa</taxon>
        <taxon>Spiralia</taxon>
        <taxon>Gnathifera</taxon>
        <taxon>Rotifera</taxon>
        <taxon>Eurotatoria</taxon>
        <taxon>Bdelloidea</taxon>
        <taxon>Adinetida</taxon>
        <taxon>Adinetidae</taxon>
        <taxon>Adineta</taxon>
    </lineage>
</organism>
<feature type="transmembrane region" description="Helical" evidence="9">
    <location>
        <begin position="174"/>
        <end position="199"/>
    </location>
</feature>
<feature type="transmembrane region" description="Helical" evidence="9">
    <location>
        <begin position="129"/>
        <end position="154"/>
    </location>
</feature>
<dbReference type="Proteomes" id="UP000663828">
    <property type="component" value="Unassembled WGS sequence"/>
</dbReference>
<dbReference type="PANTHER" id="PTHR24230:SF75">
    <property type="entry name" value="RELAXIN FAMILY PEPTIDE RECEPTOR 3"/>
    <property type="match status" value="1"/>
</dbReference>
<gene>
    <name evidence="12" type="ORF">EDS130_LOCUS39589</name>
    <name evidence="11" type="ORF">XAT740_LOCUS20608</name>
</gene>
<dbReference type="OrthoDB" id="9994952at2759"/>
<keyword evidence="3 9" id="KW-0812">Transmembrane</keyword>
<evidence type="ECO:0000313" key="14">
    <source>
        <dbReference type="Proteomes" id="UP000663852"/>
    </source>
</evidence>
<dbReference type="GO" id="GO:0008528">
    <property type="term" value="F:G protein-coupled peptide receptor activity"/>
    <property type="evidence" value="ECO:0007669"/>
    <property type="project" value="TreeGrafter"/>
</dbReference>
<evidence type="ECO:0000256" key="6">
    <source>
        <dbReference type="ARBA" id="ARBA00023136"/>
    </source>
</evidence>
<evidence type="ECO:0000256" key="8">
    <source>
        <dbReference type="ARBA" id="ARBA00023224"/>
    </source>
</evidence>
<dbReference type="PROSITE" id="PS50262">
    <property type="entry name" value="G_PROTEIN_RECEP_F1_2"/>
    <property type="match status" value="1"/>
</dbReference>
<feature type="transmembrane region" description="Helical" evidence="9">
    <location>
        <begin position="220"/>
        <end position="242"/>
    </location>
</feature>
<proteinExistence type="predicted"/>
<feature type="transmembrane region" description="Helical" evidence="9">
    <location>
        <begin position="262"/>
        <end position="284"/>
    </location>
</feature>
<dbReference type="InterPro" id="IPR017452">
    <property type="entry name" value="GPCR_Rhodpsn_7TM"/>
</dbReference>
<keyword evidence="13" id="KW-1185">Reference proteome</keyword>
<dbReference type="GO" id="GO:0005886">
    <property type="term" value="C:plasma membrane"/>
    <property type="evidence" value="ECO:0007669"/>
    <property type="project" value="UniProtKB-SubCell"/>
</dbReference>
<sequence>MSQDIVAFSIQYSLYAGYLSIVVGVIGNALNILTLTGLKLFRNNRSAFYLAVESTANFFSQFLSIAVNILILLRGDDATGTNLIWCRFRYTVSQTISLITSYTLCFAACDQFLSTNYQFNLRNICTIPLARYLTVIFACIWLTHSIIFVTFFEIQPPVGCVILNPIALQYSTYFFYPALVGLLPICIASLFNILAFRNVRRIVRRQLPIARRRLDQQMTAMVLMRVVMLVSLLLPYTLFRIYAVNFPIVPNQSLSYAIRRLFQAIVTSGIGFNNSFSCFVFMIVSSRYRHQVSFTLRKRCWRKMKSACCIASNQVTTEHLPSPRSSNVEVE</sequence>